<evidence type="ECO:0000313" key="4">
    <source>
        <dbReference type="Proteomes" id="UP001360560"/>
    </source>
</evidence>
<keyword evidence="1" id="KW-0175">Coiled coil</keyword>
<dbReference type="EMBL" id="BTFZ01000003">
    <property type="protein sequence ID" value="GMM34822.1"/>
    <property type="molecule type" value="Genomic_DNA"/>
</dbReference>
<keyword evidence="4" id="KW-1185">Reference proteome</keyword>
<dbReference type="GeneID" id="90072801"/>
<evidence type="ECO:0008006" key="5">
    <source>
        <dbReference type="Google" id="ProtNLM"/>
    </source>
</evidence>
<gene>
    <name evidence="3" type="ORF">DASC09_021470</name>
</gene>
<reference evidence="3 4" key="1">
    <citation type="journal article" date="2023" name="Elife">
        <title>Identification of key yeast species and microbe-microbe interactions impacting larval growth of Drosophila in the wild.</title>
        <authorList>
            <person name="Mure A."/>
            <person name="Sugiura Y."/>
            <person name="Maeda R."/>
            <person name="Honda K."/>
            <person name="Sakurai N."/>
            <person name="Takahashi Y."/>
            <person name="Watada M."/>
            <person name="Katoh T."/>
            <person name="Gotoh A."/>
            <person name="Gotoh Y."/>
            <person name="Taniguchi I."/>
            <person name="Nakamura K."/>
            <person name="Hayashi T."/>
            <person name="Katayama T."/>
            <person name="Uemura T."/>
            <person name="Hattori Y."/>
        </authorList>
    </citation>
    <scope>NUCLEOTIDE SEQUENCE [LARGE SCALE GENOMIC DNA]</scope>
    <source>
        <strain evidence="3 4">SC-9</strain>
    </source>
</reference>
<evidence type="ECO:0000313" key="3">
    <source>
        <dbReference type="EMBL" id="GMM34822.1"/>
    </source>
</evidence>
<organism evidence="3 4">
    <name type="scientific">Saccharomycopsis crataegensis</name>
    <dbReference type="NCBI Taxonomy" id="43959"/>
    <lineage>
        <taxon>Eukaryota</taxon>
        <taxon>Fungi</taxon>
        <taxon>Dikarya</taxon>
        <taxon>Ascomycota</taxon>
        <taxon>Saccharomycotina</taxon>
        <taxon>Saccharomycetes</taxon>
        <taxon>Saccharomycopsidaceae</taxon>
        <taxon>Saccharomycopsis</taxon>
    </lineage>
</organism>
<proteinExistence type="predicted"/>
<comment type="caution">
    <text evidence="3">The sequence shown here is derived from an EMBL/GenBank/DDBJ whole genome shotgun (WGS) entry which is preliminary data.</text>
</comment>
<feature type="region of interest" description="Disordered" evidence="2">
    <location>
        <begin position="146"/>
        <end position="176"/>
    </location>
</feature>
<evidence type="ECO:0000256" key="1">
    <source>
        <dbReference type="SAM" id="Coils"/>
    </source>
</evidence>
<feature type="coiled-coil region" evidence="1">
    <location>
        <begin position="282"/>
        <end position="320"/>
    </location>
</feature>
<dbReference type="Proteomes" id="UP001360560">
    <property type="component" value="Unassembled WGS sequence"/>
</dbReference>
<name>A0AAV5QJT4_9ASCO</name>
<protein>
    <recommendedName>
        <fullName evidence="5">MADF domain-containing protein</fullName>
    </recommendedName>
</protein>
<sequence length="323" mass="37522">MIEQTGTHRFIIDFPDSPIGVRHIPRSPLEDTKGLEFYSELLLLDIIYCYAPHFSLTRAVKKHHTYNWDTALEIWNLSTTTQKFKTIAPLKRRWRVMQEEFEPHLQDVGVPEVMHPYSLKMYKRIKAKYAENGHPISDLDEEPVIEQTTKKRRKSTDNGLHEEPMVKQKTKKRGKPTEELIADNLPKMTLPNTRVRALSSSTFDSFIDGLDIPPRPRVVGVPLIDNVADTSQDTPWQDFCNKTNDTIKLFMQRLKEHESGIQTVQKCACLLGDATLQIGERLENLEKQHKSFMETLNKHMKEVTESMDELRKEITVIRNQKTD</sequence>
<accession>A0AAV5QJT4</accession>
<evidence type="ECO:0000256" key="2">
    <source>
        <dbReference type="SAM" id="MobiDB-lite"/>
    </source>
</evidence>
<dbReference type="AlphaFoldDB" id="A0AAV5QJT4"/>
<dbReference type="RefSeq" id="XP_064851822.1">
    <property type="nucleotide sequence ID" value="XM_064995750.1"/>
</dbReference>
<feature type="compositionally biased region" description="Basic and acidic residues" evidence="2">
    <location>
        <begin position="155"/>
        <end position="166"/>
    </location>
</feature>